<evidence type="ECO:0000256" key="5">
    <source>
        <dbReference type="PIRSR" id="PIRSR000193-1"/>
    </source>
</evidence>
<dbReference type="Gene3D" id="1.10.3730.10">
    <property type="entry name" value="ProC C-terminal domain-like"/>
    <property type="match status" value="1"/>
</dbReference>
<evidence type="ECO:0000256" key="3">
    <source>
        <dbReference type="ARBA" id="ARBA00023002"/>
    </source>
</evidence>
<dbReference type="AlphaFoldDB" id="A0A4R0JWX5"/>
<comment type="subcellular location">
    <subcellularLocation>
        <location evidence="4">Cytoplasm</location>
    </subcellularLocation>
</comment>
<comment type="similarity">
    <text evidence="1 4">Belongs to the pyrroline-5-carboxylate reductase family.</text>
</comment>
<feature type="domain" description="Pyrroline-5-carboxylate reductase dimerisation" evidence="7">
    <location>
        <begin position="141"/>
        <end position="241"/>
    </location>
</feature>
<dbReference type="EC" id="1.5.1.2" evidence="4"/>
<dbReference type="Pfam" id="PF14748">
    <property type="entry name" value="P5CR_dimer"/>
    <property type="match status" value="1"/>
</dbReference>
<dbReference type="InterPro" id="IPR029036">
    <property type="entry name" value="P5CR_dimer"/>
</dbReference>
<evidence type="ECO:0000259" key="7">
    <source>
        <dbReference type="Pfam" id="PF14748"/>
    </source>
</evidence>
<dbReference type="InterPro" id="IPR028939">
    <property type="entry name" value="P5C_Rdtase_cat_N"/>
</dbReference>
<gene>
    <name evidence="4" type="primary">proC</name>
    <name evidence="8" type="ORF">E0H75_14205</name>
</gene>
<comment type="caution">
    <text evidence="8">The sequence shown here is derived from an EMBL/GenBank/DDBJ whole genome shotgun (WGS) entry which is preliminary data.</text>
</comment>
<keyword evidence="2 4" id="KW-0521">NADP</keyword>
<evidence type="ECO:0000256" key="1">
    <source>
        <dbReference type="ARBA" id="ARBA00005525"/>
    </source>
</evidence>
<feature type="domain" description="Pyrroline-5-carboxylate reductase catalytic N-terminal" evidence="6">
    <location>
        <begin position="2"/>
        <end position="84"/>
    </location>
</feature>
<dbReference type="UniPathway" id="UPA00098">
    <property type="reaction ID" value="UER00361"/>
</dbReference>
<keyword evidence="9" id="KW-1185">Reference proteome</keyword>
<dbReference type="Gene3D" id="3.40.50.720">
    <property type="entry name" value="NAD(P)-binding Rossmann-like Domain"/>
    <property type="match status" value="1"/>
</dbReference>
<organism evidence="8 9">
    <name type="scientific">Kribbella capetownensis</name>
    <dbReference type="NCBI Taxonomy" id="1572659"/>
    <lineage>
        <taxon>Bacteria</taxon>
        <taxon>Bacillati</taxon>
        <taxon>Actinomycetota</taxon>
        <taxon>Actinomycetes</taxon>
        <taxon>Propionibacteriales</taxon>
        <taxon>Kribbellaceae</taxon>
        <taxon>Kribbella</taxon>
    </lineage>
</organism>
<comment type="catalytic activity">
    <reaction evidence="4">
        <text>L-proline + NADP(+) = (S)-1-pyrroline-5-carboxylate + NADPH + 2 H(+)</text>
        <dbReference type="Rhea" id="RHEA:14109"/>
        <dbReference type="ChEBI" id="CHEBI:15378"/>
        <dbReference type="ChEBI" id="CHEBI:17388"/>
        <dbReference type="ChEBI" id="CHEBI:57783"/>
        <dbReference type="ChEBI" id="CHEBI:58349"/>
        <dbReference type="ChEBI" id="CHEBI:60039"/>
        <dbReference type="EC" id="1.5.1.2"/>
    </reaction>
</comment>
<proteinExistence type="inferred from homology"/>
<evidence type="ECO:0000259" key="6">
    <source>
        <dbReference type="Pfam" id="PF03807"/>
    </source>
</evidence>
<comment type="catalytic activity">
    <reaction evidence="4">
        <text>L-proline + NAD(+) = (S)-1-pyrroline-5-carboxylate + NADH + 2 H(+)</text>
        <dbReference type="Rhea" id="RHEA:14105"/>
        <dbReference type="ChEBI" id="CHEBI:15378"/>
        <dbReference type="ChEBI" id="CHEBI:17388"/>
        <dbReference type="ChEBI" id="CHEBI:57540"/>
        <dbReference type="ChEBI" id="CHEBI:57945"/>
        <dbReference type="ChEBI" id="CHEBI:60039"/>
        <dbReference type="EC" id="1.5.1.2"/>
    </reaction>
</comment>
<dbReference type="InterPro" id="IPR008927">
    <property type="entry name" value="6-PGluconate_DH-like_C_sf"/>
</dbReference>
<accession>A0A4R0JWX5</accession>
<keyword evidence="4" id="KW-0028">Amino-acid biosynthesis</keyword>
<keyword evidence="4" id="KW-0641">Proline biosynthesis</keyword>
<evidence type="ECO:0000256" key="2">
    <source>
        <dbReference type="ARBA" id="ARBA00022857"/>
    </source>
</evidence>
<reference evidence="8 9" key="1">
    <citation type="submission" date="2019-02" db="EMBL/GenBank/DDBJ databases">
        <title>Kribbella capetownensis sp. nov. and Kribbella speibonae sp. nov., isolated from soil.</title>
        <authorList>
            <person name="Curtis S.M."/>
            <person name="Norton I."/>
            <person name="Everest G.J."/>
            <person name="Meyers P.R."/>
        </authorList>
    </citation>
    <scope>NUCLEOTIDE SEQUENCE [LARGE SCALE GENOMIC DNA]</scope>
    <source>
        <strain evidence="8 9">YM53</strain>
    </source>
</reference>
<evidence type="ECO:0000256" key="4">
    <source>
        <dbReference type="HAMAP-Rule" id="MF_01925"/>
    </source>
</evidence>
<sequence length="254" mass="26309">MIGFVGAGNMATAIARGLGEPVYATDAGSGRAAALVAELGGEVMPTNADLFKRSETIFLGHRPDQLAEIAKGVDATGKMVISMMGPTTVAELQAAYPGATVVRTMPNTPVEVRRGVVAVAAGGEPAVELLSRLGTVVVLPERQMDLATATAGVMPAYIAVLAEAAIDAAVCHGLDLKSAKSMFLETMAGTAELLIKRDGDTLAVRREVGTPGESTVRGVAALERNNVRTAFMDAYHDVLTRLSRPYTGGAIVTD</sequence>
<dbReference type="SUPFAM" id="SSF48179">
    <property type="entry name" value="6-phosphogluconate dehydrogenase C-terminal domain-like"/>
    <property type="match status" value="1"/>
</dbReference>
<dbReference type="OrthoDB" id="9805754at2"/>
<keyword evidence="4" id="KW-0963">Cytoplasm</keyword>
<protein>
    <recommendedName>
        <fullName evidence="4">Pyrroline-5-carboxylate reductase</fullName>
        <shortName evidence="4">P5C reductase</shortName>
        <shortName evidence="4">P5CR</shortName>
        <ecNumber evidence="4">1.5.1.2</ecNumber>
    </recommendedName>
    <alternativeName>
        <fullName evidence="4">PCA reductase</fullName>
    </alternativeName>
</protein>
<dbReference type="SUPFAM" id="SSF51735">
    <property type="entry name" value="NAD(P)-binding Rossmann-fold domains"/>
    <property type="match status" value="1"/>
</dbReference>
<dbReference type="PANTHER" id="PTHR11645:SF0">
    <property type="entry name" value="PYRROLINE-5-CARBOXYLATE REDUCTASE 3"/>
    <property type="match status" value="1"/>
</dbReference>
<dbReference type="PIRSF" id="PIRSF000193">
    <property type="entry name" value="Pyrrol-5-carb_rd"/>
    <property type="match status" value="1"/>
</dbReference>
<dbReference type="RefSeq" id="WP_131513954.1">
    <property type="nucleotide sequence ID" value="NZ_SJKD01000002.1"/>
</dbReference>
<comment type="pathway">
    <text evidence="4">Amino-acid biosynthesis; L-proline biosynthesis; L-proline from L-glutamate 5-semialdehyde: step 1/1.</text>
</comment>
<dbReference type="Proteomes" id="UP000293342">
    <property type="component" value="Unassembled WGS sequence"/>
</dbReference>
<dbReference type="InterPro" id="IPR000304">
    <property type="entry name" value="Pyrroline-COOH_reductase"/>
</dbReference>
<keyword evidence="3 4" id="KW-0560">Oxidoreductase</keyword>
<dbReference type="EMBL" id="SJKD01000002">
    <property type="protein sequence ID" value="TCC51270.1"/>
    <property type="molecule type" value="Genomic_DNA"/>
</dbReference>
<dbReference type="Pfam" id="PF03807">
    <property type="entry name" value="F420_oxidored"/>
    <property type="match status" value="1"/>
</dbReference>
<evidence type="ECO:0000313" key="8">
    <source>
        <dbReference type="EMBL" id="TCC51270.1"/>
    </source>
</evidence>
<dbReference type="PANTHER" id="PTHR11645">
    <property type="entry name" value="PYRROLINE-5-CARBOXYLATE REDUCTASE"/>
    <property type="match status" value="1"/>
</dbReference>
<feature type="binding site" evidence="5">
    <location>
        <position position="47"/>
    </location>
    <ligand>
        <name>NADPH</name>
        <dbReference type="ChEBI" id="CHEBI:57783"/>
    </ligand>
</feature>
<dbReference type="HAMAP" id="MF_01925">
    <property type="entry name" value="P5C_reductase"/>
    <property type="match status" value="1"/>
</dbReference>
<name>A0A4R0JWX5_9ACTN</name>
<evidence type="ECO:0000313" key="9">
    <source>
        <dbReference type="Proteomes" id="UP000293342"/>
    </source>
</evidence>
<dbReference type="InterPro" id="IPR036291">
    <property type="entry name" value="NAD(P)-bd_dom_sf"/>
</dbReference>
<dbReference type="GO" id="GO:0005737">
    <property type="term" value="C:cytoplasm"/>
    <property type="evidence" value="ECO:0007669"/>
    <property type="project" value="UniProtKB-SubCell"/>
</dbReference>
<dbReference type="GO" id="GO:0055129">
    <property type="term" value="P:L-proline biosynthetic process"/>
    <property type="evidence" value="ECO:0007669"/>
    <property type="project" value="UniProtKB-UniRule"/>
</dbReference>
<dbReference type="GO" id="GO:0004735">
    <property type="term" value="F:pyrroline-5-carboxylate reductase activity"/>
    <property type="evidence" value="ECO:0007669"/>
    <property type="project" value="UniProtKB-UniRule"/>
</dbReference>
<comment type="function">
    <text evidence="4">Catalyzes the reduction of 1-pyrroline-5-carboxylate (PCA) to L-proline.</text>
</comment>